<evidence type="ECO:0000256" key="1">
    <source>
        <dbReference type="ARBA" id="ARBA00022574"/>
    </source>
</evidence>
<dbReference type="PRINTS" id="PR00320">
    <property type="entry name" value="GPROTEINBRPT"/>
</dbReference>
<dbReference type="OrthoDB" id="6262491at2759"/>
<feature type="repeat" description="WD" evidence="3">
    <location>
        <begin position="106"/>
        <end position="152"/>
    </location>
</feature>
<dbReference type="InterPro" id="IPR020472">
    <property type="entry name" value="WD40_PAC1"/>
</dbReference>
<dbReference type="AlphaFoldDB" id="A0A0B7MZ93"/>
<proteinExistence type="predicted"/>
<evidence type="ECO:0000313" key="4">
    <source>
        <dbReference type="EMBL" id="CEP08254.1"/>
    </source>
</evidence>
<name>A0A0B7MZ93_9FUNG</name>
<dbReference type="Gene3D" id="2.130.10.10">
    <property type="entry name" value="YVTN repeat-like/Quinoprotein amine dehydrogenase"/>
    <property type="match status" value="1"/>
</dbReference>
<dbReference type="SUPFAM" id="SSF50978">
    <property type="entry name" value="WD40 repeat-like"/>
    <property type="match status" value="1"/>
</dbReference>
<reference evidence="4 5" key="1">
    <citation type="submission" date="2014-09" db="EMBL/GenBank/DDBJ databases">
        <authorList>
            <person name="Ellenberger Sabrina"/>
        </authorList>
    </citation>
    <scope>NUCLEOTIDE SEQUENCE [LARGE SCALE GENOMIC DNA]</scope>
    <source>
        <strain evidence="4 5">CBS 412.66</strain>
    </source>
</reference>
<dbReference type="GO" id="GO:1990234">
    <property type="term" value="C:transferase complex"/>
    <property type="evidence" value="ECO:0007669"/>
    <property type="project" value="UniProtKB-ARBA"/>
</dbReference>
<dbReference type="PANTHER" id="PTHR22847">
    <property type="entry name" value="WD40 REPEAT PROTEIN"/>
    <property type="match status" value="1"/>
</dbReference>
<gene>
    <name evidence="4" type="primary">PARPA_01564.1 scaffold 1359</name>
</gene>
<accession>A0A0B7MZ93</accession>
<dbReference type="Pfam" id="PF00400">
    <property type="entry name" value="WD40"/>
    <property type="match status" value="3"/>
</dbReference>
<sequence>MSIKIRRSVTATRNWKVFQSKRYELHYNKGPILCLLVAHLTRVFSGDVDGLIHVWDAQSNQYVTSLNAHKKHVSCLTRHNHLLASGSSDTTIAIHHIITFEQSNVLEGHEGPITCLVFAPSTTSDSEGLLISGSTDRTIRIWNIVDNTCLRILHGQENTIISLAFCASIPLEYCQSEADTWSVKNNKAGYIISGSSDRNIFVWDLKSSILEDTPQVINSIMGTNGPVTAMAVYDEARATAPSSQSIPHLTAKTLMKIPPFVIYAGMQDATIALYSALEYNHHIWRQNGHDLGFEITKKLYYTRRL</sequence>
<evidence type="ECO:0000313" key="5">
    <source>
        <dbReference type="Proteomes" id="UP000054107"/>
    </source>
</evidence>
<keyword evidence="2" id="KW-0677">Repeat</keyword>
<organism evidence="4 5">
    <name type="scientific">Parasitella parasitica</name>
    <dbReference type="NCBI Taxonomy" id="35722"/>
    <lineage>
        <taxon>Eukaryota</taxon>
        <taxon>Fungi</taxon>
        <taxon>Fungi incertae sedis</taxon>
        <taxon>Mucoromycota</taxon>
        <taxon>Mucoromycotina</taxon>
        <taxon>Mucoromycetes</taxon>
        <taxon>Mucorales</taxon>
        <taxon>Mucorineae</taxon>
        <taxon>Mucoraceae</taxon>
        <taxon>Parasitella</taxon>
    </lineage>
</organism>
<dbReference type="SMART" id="SM00320">
    <property type="entry name" value="WD40"/>
    <property type="match status" value="5"/>
</dbReference>
<protein>
    <submittedName>
        <fullName evidence="4">Uncharacterized protein</fullName>
    </submittedName>
</protein>
<keyword evidence="1 3" id="KW-0853">WD repeat</keyword>
<keyword evidence="5" id="KW-1185">Reference proteome</keyword>
<dbReference type="PANTHER" id="PTHR22847:SF637">
    <property type="entry name" value="WD REPEAT DOMAIN 5B"/>
    <property type="match status" value="1"/>
</dbReference>
<dbReference type="InterPro" id="IPR019775">
    <property type="entry name" value="WD40_repeat_CS"/>
</dbReference>
<dbReference type="PROSITE" id="PS50294">
    <property type="entry name" value="WD_REPEATS_REGION"/>
    <property type="match status" value="1"/>
</dbReference>
<dbReference type="InterPro" id="IPR001680">
    <property type="entry name" value="WD40_rpt"/>
</dbReference>
<dbReference type="InterPro" id="IPR015943">
    <property type="entry name" value="WD40/YVTN_repeat-like_dom_sf"/>
</dbReference>
<evidence type="ECO:0000256" key="3">
    <source>
        <dbReference type="PROSITE-ProRule" id="PRU00221"/>
    </source>
</evidence>
<feature type="repeat" description="WD" evidence="3">
    <location>
        <begin position="190"/>
        <end position="213"/>
    </location>
</feature>
<dbReference type="InterPro" id="IPR036322">
    <property type="entry name" value="WD40_repeat_dom_sf"/>
</dbReference>
<dbReference type="Proteomes" id="UP000054107">
    <property type="component" value="Unassembled WGS sequence"/>
</dbReference>
<dbReference type="PROSITE" id="PS00678">
    <property type="entry name" value="WD_REPEATS_1"/>
    <property type="match status" value="1"/>
</dbReference>
<dbReference type="STRING" id="35722.A0A0B7MZ93"/>
<dbReference type="EMBL" id="LN719426">
    <property type="protein sequence ID" value="CEP08254.1"/>
    <property type="molecule type" value="Genomic_DNA"/>
</dbReference>
<evidence type="ECO:0000256" key="2">
    <source>
        <dbReference type="ARBA" id="ARBA00022737"/>
    </source>
</evidence>
<dbReference type="PROSITE" id="PS50082">
    <property type="entry name" value="WD_REPEATS_2"/>
    <property type="match status" value="2"/>
</dbReference>